<feature type="compositionally biased region" description="Acidic residues" evidence="15">
    <location>
        <begin position="419"/>
        <end position="433"/>
    </location>
</feature>
<dbReference type="Gene3D" id="3.40.30.10">
    <property type="entry name" value="Glutaredoxin"/>
    <property type="match status" value="2"/>
</dbReference>
<evidence type="ECO:0000256" key="2">
    <source>
        <dbReference type="ARBA" id="ARBA00004319"/>
    </source>
</evidence>
<comment type="catalytic activity">
    <reaction evidence="1">
        <text>Catalyzes the rearrangement of -S-S- bonds in proteins.</text>
        <dbReference type="EC" id="5.3.4.1"/>
    </reaction>
</comment>
<keyword evidence="10" id="KW-0676">Redox-active center</keyword>
<accession>A0A6F9DP42</accession>
<evidence type="ECO:0000256" key="13">
    <source>
        <dbReference type="ARBA" id="ARBA00047074"/>
    </source>
</evidence>
<dbReference type="SUPFAM" id="SSF52833">
    <property type="entry name" value="Thioredoxin-like"/>
    <property type="match status" value="3"/>
</dbReference>
<feature type="domain" description="Thioredoxin" evidence="17">
    <location>
        <begin position="6"/>
        <end position="129"/>
    </location>
</feature>
<dbReference type="CDD" id="cd03001">
    <property type="entry name" value="PDI_a_P5"/>
    <property type="match status" value="2"/>
</dbReference>
<dbReference type="InterPro" id="IPR036249">
    <property type="entry name" value="Thioredoxin-like_sf"/>
</dbReference>
<feature type="chain" id="PRO_5026046633" description="Protein disulfide-isomerase A6" evidence="16">
    <location>
        <begin position="21"/>
        <end position="442"/>
    </location>
</feature>
<keyword evidence="7" id="KW-0256">Endoplasmic reticulum</keyword>
<keyword evidence="5 16" id="KW-0732">Signal</keyword>
<evidence type="ECO:0000256" key="6">
    <source>
        <dbReference type="ARBA" id="ARBA00022737"/>
    </source>
</evidence>
<evidence type="ECO:0000256" key="7">
    <source>
        <dbReference type="ARBA" id="ARBA00022824"/>
    </source>
</evidence>
<dbReference type="FunFam" id="3.40.30.10:FF:000032">
    <property type="entry name" value="Protein disulfide-isomerase A6 homolog"/>
    <property type="match status" value="1"/>
</dbReference>
<dbReference type="GO" id="GO:0005788">
    <property type="term" value="C:endoplasmic reticulum lumen"/>
    <property type="evidence" value="ECO:0007669"/>
    <property type="project" value="UniProtKB-SubCell"/>
</dbReference>
<evidence type="ECO:0000256" key="4">
    <source>
        <dbReference type="ARBA" id="ARBA00012723"/>
    </source>
</evidence>
<dbReference type="PRINTS" id="PR00421">
    <property type="entry name" value="THIOREDOXIN"/>
</dbReference>
<protein>
    <recommendedName>
        <fullName evidence="11">Protein disulfide-isomerase A6</fullName>
        <ecNumber evidence="4">5.3.4.1</ecNumber>
    </recommendedName>
</protein>
<feature type="region of interest" description="Disordered" evidence="15">
    <location>
        <begin position="405"/>
        <end position="442"/>
    </location>
</feature>
<evidence type="ECO:0000256" key="15">
    <source>
        <dbReference type="SAM" id="MobiDB-lite"/>
    </source>
</evidence>
<comment type="function">
    <text evidence="12">May function as a chaperone that inhibits aggregation of misfolded proteins. Negatively regulates the unfolded protein response (UPR) through binding to UPR sensors such as ERN1, which in turn inactivates ERN1 signaling. May also regulate the UPR via the EIF2AK3 UPR sensor. Plays a role in platelet aggregation and activation by agonists such as convulxin, collagen and thrombin.</text>
</comment>
<dbReference type="GO" id="GO:0003756">
    <property type="term" value="F:protein disulfide isomerase activity"/>
    <property type="evidence" value="ECO:0007669"/>
    <property type="project" value="UniProtKB-EC"/>
</dbReference>
<dbReference type="Pfam" id="PF24541">
    <property type="entry name" value="Thioredox_PDIA6_C"/>
    <property type="match status" value="1"/>
</dbReference>
<evidence type="ECO:0000259" key="17">
    <source>
        <dbReference type="PROSITE" id="PS51352"/>
    </source>
</evidence>
<evidence type="ECO:0000256" key="3">
    <source>
        <dbReference type="ARBA" id="ARBA00006347"/>
    </source>
</evidence>
<dbReference type="InterPro" id="IPR005788">
    <property type="entry name" value="PDI_thioredoxin-like_dom"/>
</dbReference>
<dbReference type="Pfam" id="PF00085">
    <property type="entry name" value="Thioredoxin"/>
    <property type="match status" value="2"/>
</dbReference>
<proteinExistence type="evidence at transcript level"/>
<dbReference type="InterPro" id="IPR057305">
    <property type="entry name" value="Thioredox_PDIA6_C"/>
</dbReference>
<gene>
    <name evidence="18" type="primary">Pdia6</name>
</gene>
<evidence type="ECO:0000256" key="10">
    <source>
        <dbReference type="ARBA" id="ARBA00023284"/>
    </source>
</evidence>
<keyword evidence="8" id="KW-1015">Disulfide bond</keyword>
<feature type="signal peptide" evidence="16">
    <location>
        <begin position="1"/>
        <end position="20"/>
    </location>
</feature>
<dbReference type="PANTHER" id="PTHR45815">
    <property type="entry name" value="PROTEIN DISULFIDE-ISOMERASE A6"/>
    <property type="match status" value="1"/>
</dbReference>
<dbReference type="NCBIfam" id="TIGR01126">
    <property type="entry name" value="pdi_dom"/>
    <property type="match status" value="1"/>
</dbReference>
<dbReference type="EMBL" id="LR788891">
    <property type="protein sequence ID" value="CAB3264753.1"/>
    <property type="molecule type" value="mRNA"/>
</dbReference>
<reference evidence="18" key="1">
    <citation type="submission" date="2020-04" db="EMBL/GenBank/DDBJ databases">
        <authorList>
            <person name="Neveu A P."/>
        </authorList>
    </citation>
    <scope>NUCLEOTIDE SEQUENCE</scope>
    <source>
        <tissue evidence="18">Whole embryo</tissue>
    </source>
</reference>
<evidence type="ECO:0000256" key="11">
    <source>
        <dbReference type="ARBA" id="ARBA00024139"/>
    </source>
</evidence>
<keyword evidence="6" id="KW-0677">Repeat</keyword>
<dbReference type="PROSITE" id="PS51352">
    <property type="entry name" value="THIOREDOXIN_2"/>
    <property type="match status" value="2"/>
</dbReference>
<evidence type="ECO:0000313" key="18">
    <source>
        <dbReference type="EMBL" id="CAB3264753.1"/>
    </source>
</evidence>
<organism evidence="18">
    <name type="scientific">Phallusia mammillata</name>
    <dbReference type="NCBI Taxonomy" id="59560"/>
    <lineage>
        <taxon>Eukaryota</taxon>
        <taxon>Metazoa</taxon>
        <taxon>Chordata</taxon>
        <taxon>Tunicata</taxon>
        <taxon>Ascidiacea</taxon>
        <taxon>Phlebobranchia</taxon>
        <taxon>Ascidiidae</taxon>
        <taxon>Phallusia</taxon>
    </lineage>
</organism>
<name>A0A6F9DP42_9ASCI</name>
<feature type="domain" description="Thioredoxin" evidence="17">
    <location>
        <begin position="130"/>
        <end position="279"/>
    </location>
</feature>
<dbReference type="FunFam" id="3.40.30.10:FF:000050">
    <property type="entry name" value="protein disulfide-isomerase A6 isoform X1"/>
    <property type="match status" value="1"/>
</dbReference>
<dbReference type="EC" id="5.3.4.1" evidence="4"/>
<keyword evidence="9 18" id="KW-0413">Isomerase</keyword>
<dbReference type="AlphaFoldDB" id="A0A6F9DP42"/>
<evidence type="ECO:0000256" key="1">
    <source>
        <dbReference type="ARBA" id="ARBA00001182"/>
    </source>
</evidence>
<evidence type="ECO:0000256" key="9">
    <source>
        <dbReference type="ARBA" id="ARBA00023235"/>
    </source>
</evidence>
<sequence>MKMLLKLTGVLLLHVTLSYGFYGPNDDVVELTPSNFQSKVVDSDELWIIEFYAPWCGHCQRLTETWKAVASNLKGACNVGAVNADEHKSLGGRYGVQGFPTIKIFGYDKESPKDYQGARSEDAIVDNAMNEIRQMMKDRKAGKKSGGGSRSGGGGGGGSGSNDVVTLTDANFKELVLDSKETWLVEFFAPWCGHCKNLEPVWRSAATDIKEKTDGGVKLGALDATVHQAMASKYGIRGFPTIKVFRQGFKDDAPIDYEGGRDASSIVNKAMEYFDENLEPPSVDELINQEVWEEKCAKQLCIISVLPDLMDSGKDGRNEYIDLLKSLGEKYKKQKWGWAWIPALALPELEKIVGVGGAGYPAIVAINVRKEVYASHAGAFSEEGLKPFLGVLTYGRGRMNTYPLPADKVPEIKTRDPWDGEEAPPIEEEDVDLSDFKWDDEL</sequence>
<feature type="compositionally biased region" description="Basic and acidic residues" evidence="15">
    <location>
        <begin position="408"/>
        <end position="418"/>
    </location>
</feature>
<dbReference type="InterPro" id="IPR017937">
    <property type="entry name" value="Thioredoxin_CS"/>
</dbReference>
<comment type="subunit">
    <text evidence="13">Part of a large chaperone multiprotein complex comprising DNAJB11, HSP90B1, HSPA5, HYOU, PDIA2, PDIA4, PDIA6, PPIB, SDF2L1, UGGT1 and very small amounts of ERP29, but not, or at very low levels, CALR nor CANX. Interacts with MICA on the surface of tumor cells, leading to MICA disulfide bond reduction which is required for its release from tumor cells. Interacts with ITGB3 following platelet stimulation. Interacts with ERN1; the interaction is direct. Interacts with EIF2AK3.</text>
</comment>
<comment type="similarity">
    <text evidence="3 14">Belongs to the protein disulfide isomerase family.</text>
</comment>
<evidence type="ECO:0000256" key="16">
    <source>
        <dbReference type="SAM" id="SignalP"/>
    </source>
</evidence>
<dbReference type="GO" id="GO:0015035">
    <property type="term" value="F:protein-disulfide reductase activity"/>
    <property type="evidence" value="ECO:0007669"/>
    <property type="project" value="TreeGrafter"/>
</dbReference>
<dbReference type="PROSITE" id="PS00194">
    <property type="entry name" value="THIOREDOXIN_1"/>
    <property type="match status" value="1"/>
</dbReference>
<comment type="subcellular location">
    <subcellularLocation>
        <location evidence="2">Endoplasmic reticulum lumen</location>
    </subcellularLocation>
</comment>
<feature type="region of interest" description="Disordered" evidence="15">
    <location>
        <begin position="137"/>
        <end position="162"/>
    </location>
</feature>
<dbReference type="PANTHER" id="PTHR45815:SF3">
    <property type="entry name" value="PROTEIN DISULFIDE-ISOMERASE A6"/>
    <property type="match status" value="1"/>
</dbReference>
<evidence type="ECO:0000256" key="12">
    <source>
        <dbReference type="ARBA" id="ARBA00045396"/>
    </source>
</evidence>
<evidence type="ECO:0000256" key="8">
    <source>
        <dbReference type="ARBA" id="ARBA00023157"/>
    </source>
</evidence>
<evidence type="ECO:0000256" key="5">
    <source>
        <dbReference type="ARBA" id="ARBA00022729"/>
    </source>
</evidence>
<evidence type="ECO:0000256" key="14">
    <source>
        <dbReference type="RuleBase" id="RU004208"/>
    </source>
</evidence>
<dbReference type="InterPro" id="IPR013766">
    <property type="entry name" value="Thioredoxin_domain"/>
</dbReference>
<feature type="compositionally biased region" description="Gly residues" evidence="15">
    <location>
        <begin position="144"/>
        <end position="160"/>
    </location>
</feature>
<dbReference type="GO" id="GO:0034976">
    <property type="term" value="P:response to endoplasmic reticulum stress"/>
    <property type="evidence" value="ECO:0007669"/>
    <property type="project" value="TreeGrafter"/>
</dbReference>